<organism evidence="5 6">
    <name type="scientific">Amycolatopsis japonica</name>
    <dbReference type="NCBI Taxonomy" id="208439"/>
    <lineage>
        <taxon>Bacteria</taxon>
        <taxon>Bacillati</taxon>
        <taxon>Actinomycetota</taxon>
        <taxon>Actinomycetes</taxon>
        <taxon>Pseudonocardiales</taxon>
        <taxon>Pseudonocardiaceae</taxon>
        <taxon>Amycolatopsis</taxon>
        <taxon>Amycolatopsis japonica group</taxon>
    </lineage>
</organism>
<gene>
    <name evidence="5" type="ORF">AJAP_29605</name>
</gene>
<feature type="disulfide bond" evidence="2">
    <location>
        <begin position="57"/>
        <end position="82"/>
    </location>
</feature>
<dbReference type="PANTHER" id="PTHR37981">
    <property type="entry name" value="LIPASE 2"/>
    <property type="match status" value="1"/>
</dbReference>
<dbReference type="InterPro" id="IPR013830">
    <property type="entry name" value="SGNH_hydro"/>
</dbReference>
<sequence>MRYRRVLFAAVSTVVLLIASATAATATTRSYRNYVALGDSYTSGPLIPLPRLDPLFCGKSTQNYPSMLAAALRVRSFTDISCGGADTTNMTQRQSVTLGSNPPQFSALRANTDLVTVGIGGNDYGVFGTLVGTCPSLRASDPTGNPCQERFTVGGVDTIKAKIADTGKNVEKVLAGVHTRSPRAEVLVIGYPRIAPERGYCPKILPFAEGDYAWLNDVEKALNSAIEKAVAADGKATFIDTFGPSAGHDACAPNGAAWINGQHTKLLAAAAYHPYRTGMAGVTGVILRHLR</sequence>
<dbReference type="GO" id="GO:0019433">
    <property type="term" value="P:triglyceride catabolic process"/>
    <property type="evidence" value="ECO:0007669"/>
    <property type="project" value="TreeGrafter"/>
</dbReference>
<reference evidence="5 6" key="1">
    <citation type="journal article" date="2014" name="J. Biotechnol.">
        <title>Complete genome sequence of the actinobacterium Amycolatopsis japonica MG417-CF17(T) (=DSM 44213T) producing (S,S)-N,N'-ethylenediaminedisuccinic acid.</title>
        <authorList>
            <person name="Stegmann E."/>
            <person name="Albersmeier A."/>
            <person name="Spohn M."/>
            <person name="Gert H."/>
            <person name="Weber T."/>
            <person name="Wohlleben W."/>
            <person name="Kalinowski J."/>
            <person name="Ruckert C."/>
        </authorList>
    </citation>
    <scope>NUCLEOTIDE SEQUENCE [LARGE SCALE GENOMIC DNA]</scope>
    <source>
        <strain evidence="6">MG417-CF17 (DSM 44213)</strain>
    </source>
</reference>
<dbReference type="Gene3D" id="3.40.50.1110">
    <property type="entry name" value="SGNH hydrolase"/>
    <property type="match status" value="1"/>
</dbReference>
<evidence type="ECO:0000256" key="2">
    <source>
        <dbReference type="PIRSR" id="PIRSR637460-2"/>
    </source>
</evidence>
<evidence type="ECO:0000256" key="3">
    <source>
        <dbReference type="SAM" id="SignalP"/>
    </source>
</evidence>
<dbReference type="Pfam" id="PF13472">
    <property type="entry name" value="Lipase_GDSL_2"/>
    <property type="match status" value="1"/>
</dbReference>
<feature type="disulfide bond" evidence="2">
    <location>
        <begin position="201"/>
        <end position="251"/>
    </location>
</feature>
<dbReference type="GO" id="GO:0004806">
    <property type="term" value="F:triacylglycerol lipase activity"/>
    <property type="evidence" value="ECO:0007669"/>
    <property type="project" value="TreeGrafter"/>
</dbReference>
<feature type="active site" evidence="1">
    <location>
        <position position="273"/>
    </location>
</feature>
<dbReference type="SUPFAM" id="SSF52266">
    <property type="entry name" value="SGNH hydrolase"/>
    <property type="match status" value="1"/>
</dbReference>
<dbReference type="EMBL" id="CP008953">
    <property type="protein sequence ID" value="AIG78754.1"/>
    <property type="molecule type" value="Genomic_DNA"/>
</dbReference>
<dbReference type="Proteomes" id="UP000028492">
    <property type="component" value="Chromosome"/>
</dbReference>
<dbReference type="InterPro" id="IPR037460">
    <property type="entry name" value="SEST-like"/>
</dbReference>
<accession>A0A075V2F0</accession>
<dbReference type="HOGENOM" id="CLU_038449_4_1_11"/>
<keyword evidence="6" id="KW-1185">Reference proteome</keyword>
<proteinExistence type="predicted"/>
<feature type="domain" description="SGNH hydrolase-type esterase" evidence="4">
    <location>
        <begin position="36"/>
        <end position="278"/>
    </location>
</feature>
<evidence type="ECO:0000313" key="6">
    <source>
        <dbReference type="Proteomes" id="UP000028492"/>
    </source>
</evidence>
<feature type="signal peptide" evidence="3">
    <location>
        <begin position="1"/>
        <end position="23"/>
    </location>
</feature>
<keyword evidence="3" id="KW-0732">Signal</keyword>
<keyword evidence="2" id="KW-1015">Disulfide bond</keyword>
<evidence type="ECO:0000256" key="1">
    <source>
        <dbReference type="PIRSR" id="PIRSR637460-1"/>
    </source>
</evidence>
<protein>
    <submittedName>
        <fullName evidence="5">GDSL family lipase</fullName>
    </submittedName>
</protein>
<feature type="chain" id="PRO_5038937709" evidence="3">
    <location>
        <begin position="24"/>
        <end position="291"/>
    </location>
</feature>
<dbReference type="eggNOG" id="COG2755">
    <property type="taxonomic scope" value="Bacteria"/>
</dbReference>
<dbReference type="KEGG" id="aja:AJAP_29605"/>
<feature type="disulfide bond" evidence="2">
    <location>
        <begin position="134"/>
        <end position="147"/>
    </location>
</feature>
<name>A0A075V2F0_9PSEU</name>
<evidence type="ECO:0000259" key="4">
    <source>
        <dbReference type="Pfam" id="PF13472"/>
    </source>
</evidence>
<dbReference type="RefSeq" id="WP_038517243.1">
    <property type="nucleotide sequence ID" value="NZ_CP008953.1"/>
</dbReference>
<evidence type="ECO:0000313" key="5">
    <source>
        <dbReference type="EMBL" id="AIG78754.1"/>
    </source>
</evidence>
<dbReference type="AlphaFoldDB" id="A0A075V2F0"/>
<dbReference type="STRING" id="208439.AJAP_29605"/>
<dbReference type="CDD" id="cd01823">
    <property type="entry name" value="SEST_like"/>
    <property type="match status" value="1"/>
</dbReference>
<dbReference type="PANTHER" id="PTHR37981:SF1">
    <property type="entry name" value="SGNH HYDROLASE-TYPE ESTERASE DOMAIN-CONTAINING PROTEIN"/>
    <property type="match status" value="1"/>
</dbReference>
<dbReference type="InterPro" id="IPR036514">
    <property type="entry name" value="SGNH_hydro_sf"/>
</dbReference>
<feature type="active site" description="Nucleophile" evidence="1">
    <location>
        <position position="40"/>
    </location>
</feature>